<dbReference type="PROSITE" id="PS50977">
    <property type="entry name" value="HTH_TETR_2"/>
    <property type="match status" value="1"/>
</dbReference>
<name>A0A3E1BJD6_RHILT</name>
<keyword evidence="1" id="KW-0805">Transcription regulation</keyword>
<dbReference type="InterPro" id="IPR009057">
    <property type="entry name" value="Homeodomain-like_sf"/>
</dbReference>
<sequence length="180" mass="19825">MGRHKSIDREHVLAIAERIVAETGAASLTIGAVANAAGITKGGVQSCFGTKEAMIGAMLERWTKSYEERVRAIVPPEGDVKERVAAHAEITLSREESQERGASLLAALLQSPENLGPTRDWYRDHMQDMDPGTQKGRDALVAFMATEGAFLVRYLGLVSFDDDQWEGVRRGIDELSRTRR</sequence>
<dbReference type="AlphaFoldDB" id="A0A3E1BJD6"/>
<dbReference type="SUPFAM" id="SSF46689">
    <property type="entry name" value="Homeodomain-like"/>
    <property type="match status" value="1"/>
</dbReference>
<proteinExistence type="predicted"/>
<keyword evidence="3" id="KW-0804">Transcription</keyword>
<comment type="caution">
    <text evidence="6">The sequence shown here is derived from an EMBL/GenBank/DDBJ whole genome shotgun (WGS) entry which is preliminary data.</text>
</comment>
<evidence type="ECO:0000256" key="1">
    <source>
        <dbReference type="ARBA" id="ARBA00023015"/>
    </source>
</evidence>
<organism evidence="6 7">
    <name type="scientific">Rhizobium leguminosarum bv. trifolii</name>
    <dbReference type="NCBI Taxonomy" id="386"/>
    <lineage>
        <taxon>Bacteria</taxon>
        <taxon>Pseudomonadati</taxon>
        <taxon>Pseudomonadota</taxon>
        <taxon>Alphaproteobacteria</taxon>
        <taxon>Hyphomicrobiales</taxon>
        <taxon>Rhizobiaceae</taxon>
        <taxon>Rhizobium/Agrobacterium group</taxon>
        <taxon>Rhizobium</taxon>
    </lineage>
</organism>
<evidence type="ECO:0000256" key="2">
    <source>
        <dbReference type="ARBA" id="ARBA00023125"/>
    </source>
</evidence>
<accession>A0A3E1BJD6</accession>
<evidence type="ECO:0000313" key="6">
    <source>
        <dbReference type="EMBL" id="RFB92992.1"/>
    </source>
</evidence>
<reference evidence="6 7" key="1">
    <citation type="submission" date="2017-03" db="EMBL/GenBank/DDBJ databases">
        <title>Genome analysis of Rhizobial strains effectives or ineffectives for nitrogen fixation isolated from bean seeds.</title>
        <authorList>
            <person name="Peralta H."/>
            <person name="Aguilar-Vera A."/>
            <person name="Mora Y."/>
            <person name="Vargas-Lagunas C."/>
            <person name="Girard L."/>
            <person name="Mora J."/>
        </authorList>
    </citation>
    <scope>NUCLEOTIDE SEQUENCE [LARGE SCALE GENOMIC DNA]</scope>
    <source>
        <strain evidence="6 7">CCGM5</strain>
    </source>
</reference>
<evidence type="ECO:0000256" key="4">
    <source>
        <dbReference type="PROSITE-ProRule" id="PRU00335"/>
    </source>
</evidence>
<dbReference type="PANTHER" id="PTHR47506:SF1">
    <property type="entry name" value="HTH-TYPE TRANSCRIPTIONAL REGULATOR YJDC"/>
    <property type="match status" value="1"/>
</dbReference>
<dbReference type="Proteomes" id="UP000256748">
    <property type="component" value="Unassembled WGS sequence"/>
</dbReference>
<dbReference type="InterPro" id="IPR041479">
    <property type="entry name" value="TetR_CgmR_C"/>
</dbReference>
<dbReference type="Pfam" id="PF17937">
    <property type="entry name" value="TetR_C_28"/>
    <property type="match status" value="1"/>
</dbReference>
<dbReference type="PANTHER" id="PTHR47506">
    <property type="entry name" value="TRANSCRIPTIONAL REGULATORY PROTEIN"/>
    <property type="match status" value="1"/>
</dbReference>
<evidence type="ECO:0000313" key="7">
    <source>
        <dbReference type="Proteomes" id="UP000256748"/>
    </source>
</evidence>
<dbReference type="Gene3D" id="1.10.357.10">
    <property type="entry name" value="Tetracycline Repressor, domain 2"/>
    <property type="match status" value="1"/>
</dbReference>
<feature type="domain" description="HTH tetR-type" evidence="5">
    <location>
        <begin position="6"/>
        <end position="66"/>
    </location>
</feature>
<evidence type="ECO:0000259" key="5">
    <source>
        <dbReference type="PROSITE" id="PS50977"/>
    </source>
</evidence>
<gene>
    <name evidence="6" type="ORF">B5K10_13540</name>
</gene>
<feature type="DNA-binding region" description="H-T-H motif" evidence="4">
    <location>
        <begin position="29"/>
        <end position="48"/>
    </location>
</feature>
<dbReference type="InterPro" id="IPR001647">
    <property type="entry name" value="HTH_TetR"/>
</dbReference>
<dbReference type="GO" id="GO:0003677">
    <property type="term" value="F:DNA binding"/>
    <property type="evidence" value="ECO:0007669"/>
    <property type="project" value="UniProtKB-UniRule"/>
</dbReference>
<dbReference type="Pfam" id="PF00440">
    <property type="entry name" value="TetR_N"/>
    <property type="match status" value="1"/>
</dbReference>
<dbReference type="RefSeq" id="WP_116273674.1">
    <property type="nucleotide sequence ID" value="NZ_KZ859521.1"/>
</dbReference>
<keyword evidence="2 4" id="KW-0238">DNA-binding</keyword>
<evidence type="ECO:0000256" key="3">
    <source>
        <dbReference type="ARBA" id="ARBA00023163"/>
    </source>
</evidence>
<protein>
    <recommendedName>
        <fullName evidence="5">HTH tetR-type domain-containing protein</fullName>
    </recommendedName>
</protein>
<dbReference type="EMBL" id="NAOO01000017">
    <property type="protein sequence ID" value="RFB92992.1"/>
    <property type="molecule type" value="Genomic_DNA"/>
</dbReference>